<proteinExistence type="predicted"/>
<evidence type="ECO:0008006" key="3">
    <source>
        <dbReference type="Google" id="ProtNLM"/>
    </source>
</evidence>
<comment type="caution">
    <text evidence="1">The sequence shown here is derived from an EMBL/GenBank/DDBJ whole genome shotgun (WGS) entry which is preliminary data.</text>
</comment>
<dbReference type="RefSeq" id="WP_268924166.1">
    <property type="nucleotide sequence ID" value="NZ_JAPTGB010000003.1"/>
</dbReference>
<dbReference type="Proteomes" id="UP001141422">
    <property type="component" value="Unassembled WGS sequence"/>
</dbReference>
<protein>
    <recommendedName>
        <fullName evidence="3">YHS domain-containing protein</fullName>
    </recommendedName>
</protein>
<dbReference type="EMBL" id="JAPTGB010000003">
    <property type="protein sequence ID" value="MCZ0859942.1"/>
    <property type="molecule type" value="Genomic_DNA"/>
</dbReference>
<accession>A0ABT4IDY1</accession>
<evidence type="ECO:0000313" key="2">
    <source>
        <dbReference type="Proteomes" id="UP001141422"/>
    </source>
</evidence>
<gene>
    <name evidence="1" type="ORF">O0S10_01705</name>
</gene>
<sequence length="125" mass="15032">MKASQTTEERLTVLEKNGKPYIVVRWKEHGKWKTKWLPANDIEHTVLDKLIQVREQLQQETIMVTCSHPECRNTIPMHPRQRADMMSGMVKRYDQRVFVFCSTECRDDFYRRYGKELEEMMQHGN</sequence>
<name>A0ABT4IDY1_9EURY</name>
<keyword evidence="2" id="KW-1185">Reference proteome</keyword>
<reference evidence="1" key="1">
    <citation type="submission" date="2022-12" db="EMBL/GenBank/DDBJ databases">
        <title>Isolation and characterisation of novel Methanocorpusculum spp. from native Australian herbivores indicates the genus is ancestrally host-associated.</title>
        <authorList>
            <person name="Volmer J.G."/>
            <person name="Soo R.M."/>
            <person name="Evans P.N."/>
            <person name="Hoedt E.C."/>
            <person name="Astorga Alsina A.L."/>
            <person name="Woodcroft B.J."/>
            <person name="Tyson G.W."/>
            <person name="Hugenholtz P."/>
            <person name="Morrison M."/>
        </authorList>
    </citation>
    <scope>NUCLEOTIDE SEQUENCE</scope>
    <source>
        <strain evidence="1">MG</strain>
    </source>
</reference>
<organism evidence="1 2">
    <name type="scientific">Methanocorpusculum petauri</name>
    <dbReference type="NCBI Taxonomy" id="3002863"/>
    <lineage>
        <taxon>Archaea</taxon>
        <taxon>Methanobacteriati</taxon>
        <taxon>Methanobacteriota</taxon>
        <taxon>Stenosarchaea group</taxon>
        <taxon>Methanomicrobia</taxon>
        <taxon>Methanomicrobiales</taxon>
        <taxon>Methanocorpusculaceae</taxon>
        <taxon>Methanocorpusculum</taxon>
    </lineage>
</organism>
<evidence type="ECO:0000313" key="1">
    <source>
        <dbReference type="EMBL" id="MCZ0859942.1"/>
    </source>
</evidence>